<evidence type="ECO:0000313" key="3">
    <source>
        <dbReference type="Proteomes" id="UP000244441"/>
    </source>
</evidence>
<accession>A0A2S0VND9</accession>
<gene>
    <name evidence="2" type="ORF">C2869_04400</name>
</gene>
<dbReference type="OrthoDB" id="7065616at2"/>
<dbReference type="RefSeq" id="WP_108601800.1">
    <property type="nucleotide sequence ID" value="NZ_CP026604.1"/>
</dbReference>
<dbReference type="KEGG" id="cate:C2869_04400"/>
<dbReference type="AlphaFoldDB" id="A0A2S0VND9"/>
<name>A0A2S0VND9_9ALTE</name>
<feature type="transmembrane region" description="Helical" evidence="1">
    <location>
        <begin position="83"/>
        <end position="108"/>
    </location>
</feature>
<reference evidence="2 3" key="1">
    <citation type="submission" date="2018-01" db="EMBL/GenBank/DDBJ databases">
        <title>Genome sequence of a Cantenovulum-like bacteria.</title>
        <authorList>
            <person name="Tan W.R."/>
            <person name="Lau N.-S."/>
            <person name="Go F."/>
            <person name="Amirul A.-A.A."/>
        </authorList>
    </citation>
    <scope>NUCLEOTIDE SEQUENCE [LARGE SCALE GENOMIC DNA]</scope>
    <source>
        <strain evidence="2 3">CCB-QB4</strain>
    </source>
</reference>
<organism evidence="2 3">
    <name type="scientific">Saccharobesus litoralis</name>
    <dbReference type="NCBI Taxonomy" id="2172099"/>
    <lineage>
        <taxon>Bacteria</taxon>
        <taxon>Pseudomonadati</taxon>
        <taxon>Pseudomonadota</taxon>
        <taxon>Gammaproteobacteria</taxon>
        <taxon>Alteromonadales</taxon>
        <taxon>Alteromonadaceae</taxon>
        <taxon>Saccharobesus</taxon>
    </lineage>
</organism>
<feature type="transmembrane region" description="Helical" evidence="1">
    <location>
        <begin position="114"/>
        <end position="136"/>
    </location>
</feature>
<dbReference type="Proteomes" id="UP000244441">
    <property type="component" value="Chromosome"/>
</dbReference>
<protein>
    <submittedName>
        <fullName evidence="2">Uncharacterized protein</fullName>
    </submittedName>
</protein>
<keyword evidence="3" id="KW-1185">Reference proteome</keyword>
<evidence type="ECO:0000313" key="2">
    <source>
        <dbReference type="EMBL" id="AWB65725.1"/>
    </source>
</evidence>
<keyword evidence="1" id="KW-1133">Transmembrane helix</keyword>
<keyword evidence="1" id="KW-0812">Transmembrane</keyword>
<keyword evidence="1" id="KW-0472">Membrane</keyword>
<proteinExistence type="predicted"/>
<feature type="transmembrane region" description="Helical" evidence="1">
    <location>
        <begin position="52"/>
        <end position="71"/>
    </location>
</feature>
<feature type="transmembrane region" description="Helical" evidence="1">
    <location>
        <begin position="7"/>
        <end position="32"/>
    </location>
</feature>
<evidence type="ECO:0000256" key="1">
    <source>
        <dbReference type="SAM" id="Phobius"/>
    </source>
</evidence>
<sequence length="146" mass="16598">MKNFKPILMLLVLLQVLLSYLFYRFGSLFFFLEERAQVIPVRSLASQGSGEDLLISLGGILFLALSAFYLLNIKSKLRLVDLLALFIVLVLQALFLMMIEVASLSISIMQTKGWILLAWFSVYATLWLVFLVSFVNKSIGWIKPSK</sequence>
<dbReference type="EMBL" id="CP026604">
    <property type="protein sequence ID" value="AWB65725.1"/>
    <property type="molecule type" value="Genomic_DNA"/>
</dbReference>